<feature type="non-terminal residue" evidence="1">
    <location>
        <position position="55"/>
    </location>
</feature>
<keyword evidence="2" id="KW-1185">Reference proteome</keyword>
<evidence type="ECO:0000313" key="2">
    <source>
        <dbReference type="Proteomes" id="UP001634394"/>
    </source>
</evidence>
<gene>
    <name evidence="1" type="ORF">ACJMK2_031299</name>
</gene>
<feature type="non-terminal residue" evidence="1">
    <location>
        <position position="1"/>
    </location>
</feature>
<reference evidence="1 2" key="1">
    <citation type="submission" date="2024-11" db="EMBL/GenBank/DDBJ databases">
        <title>Chromosome-level genome assembly of the freshwater bivalve Anodonta woodiana.</title>
        <authorList>
            <person name="Chen X."/>
        </authorList>
    </citation>
    <scope>NUCLEOTIDE SEQUENCE [LARGE SCALE GENOMIC DNA]</scope>
    <source>
        <strain evidence="1">MN2024</strain>
        <tissue evidence="1">Gills</tissue>
    </source>
</reference>
<dbReference type="Proteomes" id="UP001634394">
    <property type="component" value="Unassembled WGS sequence"/>
</dbReference>
<accession>A0ABD3X1S5</accession>
<proteinExistence type="predicted"/>
<sequence>NAIKHTKDNFYLISAILPSWNQILEPIFAEKLSSKASKMILRLDTAKTEYDRVFK</sequence>
<name>A0ABD3X1S5_SINWO</name>
<protein>
    <submittedName>
        <fullName evidence="1">Uncharacterized protein</fullName>
    </submittedName>
</protein>
<dbReference type="AlphaFoldDB" id="A0ABD3X1S5"/>
<evidence type="ECO:0000313" key="1">
    <source>
        <dbReference type="EMBL" id="KAL3878977.1"/>
    </source>
</evidence>
<comment type="caution">
    <text evidence="1">The sequence shown here is derived from an EMBL/GenBank/DDBJ whole genome shotgun (WGS) entry which is preliminary data.</text>
</comment>
<organism evidence="1 2">
    <name type="scientific">Sinanodonta woodiana</name>
    <name type="common">Chinese pond mussel</name>
    <name type="synonym">Anodonta woodiana</name>
    <dbReference type="NCBI Taxonomy" id="1069815"/>
    <lineage>
        <taxon>Eukaryota</taxon>
        <taxon>Metazoa</taxon>
        <taxon>Spiralia</taxon>
        <taxon>Lophotrochozoa</taxon>
        <taxon>Mollusca</taxon>
        <taxon>Bivalvia</taxon>
        <taxon>Autobranchia</taxon>
        <taxon>Heteroconchia</taxon>
        <taxon>Palaeoheterodonta</taxon>
        <taxon>Unionida</taxon>
        <taxon>Unionoidea</taxon>
        <taxon>Unionidae</taxon>
        <taxon>Unioninae</taxon>
        <taxon>Sinanodonta</taxon>
    </lineage>
</organism>
<dbReference type="EMBL" id="JBJQND010000004">
    <property type="protein sequence ID" value="KAL3878977.1"/>
    <property type="molecule type" value="Genomic_DNA"/>
</dbReference>